<protein>
    <recommendedName>
        <fullName evidence="9">Transmembrane protein 19</fullName>
    </recommendedName>
</protein>
<dbReference type="STRING" id="1441469.A0A225A9B1"/>
<sequence>MVNPAIAVPAVSALVFRAWSRKTLTPAGIFAAATTAVIHVLHPWILPFLLLTVFYLGGSQATKVKHDIKAQLTLSASGARGGEGARNHLQVLANSIVATVIVALHIYFMWKEERYAATCFAQGADIGDVFVIGFIANYAAVAADTFSSELGILSKTPPRLITSPTLKVVPPGTNGGVTLAGLLAGVFGAFTVALTSVLFVPFCAESWSLFDRLGFVIAVTVWGTLGSLLDSFLGGFLQASVVDKRTGKVVEGDGGRKVLVRPSSTKPSATTDSDVAKYDSDIHATESTANAVSRTATSAGLASAKSQQPSRVVSAAEGGHNSRKVETGFDILDNNAVNVLMAAIMSVGAMVLAGYYWNIPLQIGEVFS</sequence>
<comment type="similarity">
    <text evidence="2">Belongs to the TMEM19 family.</text>
</comment>
<accession>A0A225A9B1</accession>
<dbReference type="GeneID" id="31006923"/>
<dbReference type="RefSeq" id="XP_020117562.1">
    <property type="nucleotide sequence ID" value="XM_020262078.1"/>
</dbReference>
<feature type="transmembrane region" description="Helical" evidence="6">
    <location>
        <begin position="215"/>
        <end position="237"/>
    </location>
</feature>
<evidence type="ECO:0000313" key="8">
    <source>
        <dbReference type="Proteomes" id="UP000214365"/>
    </source>
</evidence>
<keyword evidence="8" id="KW-1185">Reference proteome</keyword>
<feature type="transmembrane region" description="Helical" evidence="6">
    <location>
        <begin position="91"/>
        <end position="110"/>
    </location>
</feature>
<dbReference type="PANTHER" id="PTHR13353:SF5">
    <property type="entry name" value="TRANSMEMBRANE PROTEIN 19"/>
    <property type="match status" value="1"/>
</dbReference>
<feature type="transmembrane region" description="Helical" evidence="6">
    <location>
        <begin position="179"/>
        <end position="203"/>
    </location>
</feature>
<comment type="caution">
    <text evidence="7">The sequence shown here is derived from an EMBL/GenBank/DDBJ whole genome shotgun (WGS) entry which is preliminary data.</text>
</comment>
<dbReference type="Proteomes" id="UP000214365">
    <property type="component" value="Unassembled WGS sequence"/>
</dbReference>
<evidence type="ECO:0000256" key="5">
    <source>
        <dbReference type="ARBA" id="ARBA00023136"/>
    </source>
</evidence>
<dbReference type="GO" id="GO:0016020">
    <property type="term" value="C:membrane"/>
    <property type="evidence" value="ECO:0007669"/>
    <property type="project" value="UniProtKB-SubCell"/>
</dbReference>
<dbReference type="PANTHER" id="PTHR13353">
    <property type="entry name" value="TRANSMEMBRANE PROTEIN 19"/>
    <property type="match status" value="1"/>
</dbReference>
<comment type="subcellular location">
    <subcellularLocation>
        <location evidence="1">Membrane</location>
        <topology evidence="1">Multi-pass membrane protein</topology>
    </subcellularLocation>
</comment>
<dbReference type="OrthoDB" id="30881at2759"/>
<evidence type="ECO:0000256" key="1">
    <source>
        <dbReference type="ARBA" id="ARBA00004141"/>
    </source>
</evidence>
<evidence type="ECO:0000256" key="6">
    <source>
        <dbReference type="SAM" id="Phobius"/>
    </source>
</evidence>
<feature type="transmembrane region" description="Helical" evidence="6">
    <location>
        <begin position="30"/>
        <end position="56"/>
    </location>
</feature>
<evidence type="ECO:0000256" key="2">
    <source>
        <dbReference type="ARBA" id="ARBA00009012"/>
    </source>
</evidence>
<evidence type="ECO:0000256" key="4">
    <source>
        <dbReference type="ARBA" id="ARBA00022989"/>
    </source>
</evidence>
<keyword evidence="4 6" id="KW-1133">Transmembrane helix</keyword>
<name>A0A225A9B1_TALAT</name>
<dbReference type="EMBL" id="LFMY01000011">
    <property type="protein sequence ID" value="OKL57441.1"/>
    <property type="molecule type" value="Genomic_DNA"/>
</dbReference>
<feature type="transmembrane region" description="Helical" evidence="6">
    <location>
        <begin position="336"/>
        <end position="357"/>
    </location>
</feature>
<evidence type="ECO:0008006" key="9">
    <source>
        <dbReference type="Google" id="ProtNLM"/>
    </source>
</evidence>
<keyword evidence="5 6" id="KW-0472">Membrane</keyword>
<evidence type="ECO:0000256" key="3">
    <source>
        <dbReference type="ARBA" id="ARBA00022692"/>
    </source>
</evidence>
<evidence type="ECO:0000313" key="7">
    <source>
        <dbReference type="EMBL" id="OKL57441.1"/>
    </source>
</evidence>
<dbReference type="InterPro" id="IPR002794">
    <property type="entry name" value="DUF92_TMEM19"/>
</dbReference>
<dbReference type="Pfam" id="PF01940">
    <property type="entry name" value="DUF92"/>
    <property type="match status" value="1"/>
</dbReference>
<dbReference type="AlphaFoldDB" id="A0A225A9B1"/>
<organism evidence="7 8">
    <name type="scientific">Talaromyces atroroseus</name>
    <dbReference type="NCBI Taxonomy" id="1441469"/>
    <lineage>
        <taxon>Eukaryota</taxon>
        <taxon>Fungi</taxon>
        <taxon>Dikarya</taxon>
        <taxon>Ascomycota</taxon>
        <taxon>Pezizomycotina</taxon>
        <taxon>Eurotiomycetes</taxon>
        <taxon>Eurotiomycetidae</taxon>
        <taxon>Eurotiales</taxon>
        <taxon>Trichocomaceae</taxon>
        <taxon>Talaromyces</taxon>
        <taxon>Talaromyces sect. Trachyspermi</taxon>
    </lineage>
</organism>
<gene>
    <name evidence="7" type="ORF">UA08_07167</name>
</gene>
<reference evidence="7 8" key="1">
    <citation type="submission" date="2015-06" db="EMBL/GenBank/DDBJ databases">
        <title>Talaromyces atroroseus IBT 11181 draft genome.</title>
        <authorList>
            <person name="Rasmussen K.B."/>
            <person name="Rasmussen S."/>
            <person name="Petersen B."/>
            <person name="Sicheritz-Ponten T."/>
            <person name="Mortensen U.H."/>
            <person name="Thrane U."/>
        </authorList>
    </citation>
    <scope>NUCLEOTIDE SEQUENCE [LARGE SCALE GENOMIC DNA]</scope>
    <source>
        <strain evidence="7 8">IBT 11181</strain>
    </source>
</reference>
<keyword evidence="3 6" id="KW-0812">Transmembrane</keyword>
<proteinExistence type="inferred from homology"/>